<dbReference type="SUPFAM" id="SSF51695">
    <property type="entry name" value="PLC-like phosphodiesterases"/>
    <property type="match status" value="1"/>
</dbReference>
<feature type="domain" description="GP-PDE" evidence="1">
    <location>
        <begin position="1"/>
        <end position="68"/>
    </location>
</feature>
<feature type="non-terminal residue" evidence="2">
    <location>
        <position position="68"/>
    </location>
</feature>
<proteinExistence type="predicted"/>
<dbReference type="GO" id="GO:0006629">
    <property type="term" value="P:lipid metabolic process"/>
    <property type="evidence" value="ECO:0007669"/>
    <property type="project" value="InterPro"/>
</dbReference>
<gene>
    <name evidence="2" type="ORF">METZ01_LOCUS448936</name>
</gene>
<dbReference type="EMBL" id="UINC01184732">
    <property type="protein sequence ID" value="SVD96082.1"/>
    <property type="molecule type" value="Genomic_DNA"/>
</dbReference>
<dbReference type="GO" id="GO:0008081">
    <property type="term" value="F:phosphoric diester hydrolase activity"/>
    <property type="evidence" value="ECO:0007669"/>
    <property type="project" value="InterPro"/>
</dbReference>
<dbReference type="AlphaFoldDB" id="A0A382ZKS9"/>
<sequence length="68" mass="7551">MSNLGHRLGGLGPCSGNTIESLRATIDKVSDPLFLYWEFDVHESADGVLFVYHDNDIEMDGELVLVKN</sequence>
<dbReference type="PROSITE" id="PS51704">
    <property type="entry name" value="GP_PDE"/>
    <property type="match status" value="1"/>
</dbReference>
<protein>
    <recommendedName>
        <fullName evidence="1">GP-PDE domain-containing protein</fullName>
    </recommendedName>
</protein>
<name>A0A382ZKS9_9ZZZZ</name>
<dbReference type="InterPro" id="IPR030395">
    <property type="entry name" value="GP_PDE_dom"/>
</dbReference>
<accession>A0A382ZKS9</accession>
<dbReference type="InterPro" id="IPR017946">
    <property type="entry name" value="PLC-like_Pdiesterase_TIM-brl"/>
</dbReference>
<evidence type="ECO:0000313" key="2">
    <source>
        <dbReference type="EMBL" id="SVD96082.1"/>
    </source>
</evidence>
<dbReference type="Gene3D" id="3.20.20.190">
    <property type="entry name" value="Phosphatidylinositol (PI) phosphodiesterase"/>
    <property type="match status" value="1"/>
</dbReference>
<evidence type="ECO:0000259" key="1">
    <source>
        <dbReference type="PROSITE" id="PS51704"/>
    </source>
</evidence>
<reference evidence="2" key="1">
    <citation type="submission" date="2018-05" db="EMBL/GenBank/DDBJ databases">
        <authorList>
            <person name="Lanie J.A."/>
            <person name="Ng W.-L."/>
            <person name="Kazmierczak K.M."/>
            <person name="Andrzejewski T.M."/>
            <person name="Davidsen T.M."/>
            <person name="Wayne K.J."/>
            <person name="Tettelin H."/>
            <person name="Glass J.I."/>
            <person name="Rusch D."/>
            <person name="Podicherti R."/>
            <person name="Tsui H.-C.T."/>
            <person name="Winkler M.E."/>
        </authorList>
    </citation>
    <scope>NUCLEOTIDE SEQUENCE</scope>
</reference>
<organism evidence="2">
    <name type="scientific">marine metagenome</name>
    <dbReference type="NCBI Taxonomy" id="408172"/>
    <lineage>
        <taxon>unclassified sequences</taxon>
        <taxon>metagenomes</taxon>
        <taxon>ecological metagenomes</taxon>
    </lineage>
</organism>